<dbReference type="SUPFAM" id="SSF47459">
    <property type="entry name" value="HLH, helix-loop-helix DNA-binding domain"/>
    <property type="match status" value="1"/>
</dbReference>
<comment type="caution">
    <text evidence="3">The sequence shown here is derived from an EMBL/GenBank/DDBJ whole genome shotgun (WGS) entry which is preliminary data.</text>
</comment>
<organism evidence="3 4">
    <name type="scientific">Scheffersomyces spartinae</name>
    <dbReference type="NCBI Taxonomy" id="45513"/>
    <lineage>
        <taxon>Eukaryota</taxon>
        <taxon>Fungi</taxon>
        <taxon>Dikarya</taxon>
        <taxon>Ascomycota</taxon>
        <taxon>Saccharomycotina</taxon>
        <taxon>Pichiomycetes</taxon>
        <taxon>Debaryomycetaceae</taxon>
        <taxon>Scheffersomyces</taxon>
    </lineage>
</organism>
<reference evidence="3" key="1">
    <citation type="submission" date="2021-03" db="EMBL/GenBank/DDBJ databases">
        <authorList>
            <person name="Palmer J.M."/>
        </authorList>
    </citation>
    <scope>NUCLEOTIDE SEQUENCE</scope>
    <source>
        <strain evidence="3">ARV_011</strain>
    </source>
</reference>
<dbReference type="PANTHER" id="PTHR47336">
    <property type="entry name" value="TRANSCRIPTION FACTOR HMS1-RELATED"/>
    <property type="match status" value="1"/>
</dbReference>
<dbReference type="RefSeq" id="XP_043047065.1">
    <property type="nucleotide sequence ID" value="XM_043193844.1"/>
</dbReference>
<dbReference type="CDD" id="cd11395">
    <property type="entry name" value="bHLHzip_SREBP_like"/>
    <property type="match status" value="1"/>
</dbReference>
<dbReference type="EMBL" id="JAHMUF010000028">
    <property type="protein sequence ID" value="KAG7191513.1"/>
    <property type="molecule type" value="Genomic_DNA"/>
</dbReference>
<evidence type="ECO:0000259" key="2">
    <source>
        <dbReference type="PROSITE" id="PS50888"/>
    </source>
</evidence>
<accession>A0A9P8AFZ8</accession>
<feature type="region of interest" description="Disordered" evidence="1">
    <location>
        <begin position="82"/>
        <end position="103"/>
    </location>
</feature>
<feature type="compositionally biased region" description="Polar residues" evidence="1">
    <location>
        <begin position="195"/>
        <end position="221"/>
    </location>
</feature>
<name>A0A9P8AFZ8_9ASCO</name>
<dbReference type="InterPro" id="IPR052099">
    <property type="entry name" value="Regulatory_TF_Diverse"/>
</dbReference>
<dbReference type="Pfam" id="PF00010">
    <property type="entry name" value="HLH"/>
    <property type="match status" value="1"/>
</dbReference>
<proteinExistence type="predicted"/>
<dbReference type="PROSITE" id="PS50888">
    <property type="entry name" value="BHLH"/>
    <property type="match status" value="1"/>
</dbReference>
<dbReference type="Gene3D" id="4.10.280.10">
    <property type="entry name" value="Helix-loop-helix DNA-binding domain"/>
    <property type="match status" value="1"/>
</dbReference>
<evidence type="ECO:0000313" key="4">
    <source>
        <dbReference type="Proteomes" id="UP000790833"/>
    </source>
</evidence>
<gene>
    <name evidence="3" type="ORF">KQ657_003108</name>
</gene>
<feature type="compositionally biased region" description="Low complexity" evidence="1">
    <location>
        <begin position="269"/>
        <end position="278"/>
    </location>
</feature>
<dbReference type="InterPro" id="IPR011598">
    <property type="entry name" value="bHLH_dom"/>
</dbReference>
<feature type="region of interest" description="Disordered" evidence="1">
    <location>
        <begin position="267"/>
        <end position="290"/>
    </location>
</feature>
<dbReference type="OrthoDB" id="2133190at2759"/>
<dbReference type="SMART" id="SM00353">
    <property type="entry name" value="HLH"/>
    <property type="match status" value="1"/>
</dbReference>
<dbReference type="Proteomes" id="UP000790833">
    <property type="component" value="Unassembled WGS sequence"/>
</dbReference>
<protein>
    <recommendedName>
        <fullName evidence="2">BHLH domain-containing protein</fullName>
    </recommendedName>
</protein>
<dbReference type="AlphaFoldDB" id="A0A9P8AFZ8"/>
<feature type="compositionally biased region" description="Low complexity" evidence="1">
    <location>
        <begin position="82"/>
        <end position="98"/>
    </location>
</feature>
<evidence type="ECO:0000256" key="1">
    <source>
        <dbReference type="SAM" id="MobiDB-lite"/>
    </source>
</evidence>
<dbReference type="PANTHER" id="PTHR47336:SF3">
    <property type="entry name" value="SERINE-RICH PROTEIN TYE7"/>
    <property type="match status" value="1"/>
</dbReference>
<evidence type="ECO:0000313" key="3">
    <source>
        <dbReference type="EMBL" id="KAG7191513.1"/>
    </source>
</evidence>
<sequence>MIMESLDYVSCPISPITNVDDDDAMWFFQDFLTKLAPLTTTNSFTGMNSYDAMPFSLPGPAEDDTYVSSISASESSPEVLQVQQQSQQQQQQQPSQPEQQHRRVSISKLPPLNTVHEDKELDLSVVNDKLAILKNDDNLTSLSLENIFDTKDILVEKVAPTSRYHHHHNNHSAPSSNGNSISGPSANSPLHSASGKLTSQVPSRSNSIESTFSNASSQSSVCSYSNKQSPVIAVKMEPAGPIYQENNTPETTPMNTPVLFGGKTSYANQQTQQQQQQTGSLSPRSNAIPLSASINLRRKRTPRKKLTDTQKQAHNKIEKKYRTNINAKIAGLQQIIPWVAFEKTAFDAGTVKMESSEDMNSNSNAAKLNKSMILEKATDYILQLQRNELDLNQQIERLRQQVLSLGGQL</sequence>
<dbReference type="InterPro" id="IPR036638">
    <property type="entry name" value="HLH_DNA-bd_sf"/>
</dbReference>
<feature type="region of interest" description="Disordered" evidence="1">
    <location>
        <begin position="163"/>
        <end position="221"/>
    </location>
</feature>
<dbReference type="GO" id="GO:0046983">
    <property type="term" value="F:protein dimerization activity"/>
    <property type="evidence" value="ECO:0007669"/>
    <property type="project" value="InterPro"/>
</dbReference>
<feature type="compositionally biased region" description="Low complexity" evidence="1">
    <location>
        <begin position="171"/>
        <end position="189"/>
    </location>
</feature>
<dbReference type="GeneID" id="66116482"/>
<feature type="domain" description="BHLH" evidence="2">
    <location>
        <begin position="309"/>
        <end position="384"/>
    </location>
</feature>
<keyword evidence="4" id="KW-1185">Reference proteome</keyword>